<dbReference type="RefSeq" id="XP_007915691.1">
    <property type="nucleotide sequence ID" value="XM_007917500.1"/>
</dbReference>
<dbReference type="GO" id="GO:0004767">
    <property type="term" value="F:sphingomyelin phosphodiesterase activity"/>
    <property type="evidence" value="ECO:0007669"/>
    <property type="project" value="UniProtKB-UniRule"/>
</dbReference>
<organism evidence="8 9">
    <name type="scientific">Phaeoacremonium minimum (strain UCR-PA7)</name>
    <name type="common">Esca disease fungus</name>
    <name type="synonym">Togninia minima</name>
    <dbReference type="NCBI Taxonomy" id="1286976"/>
    <lineage>
        <taxon>Eukaryota</taxon>
        <taxon>Fungi</taxon>
        <taxon>Dikarya</taxon>
        <taxon>Ascomycota</taxon>
        <taxon>Pezizomycotina</taxon>
        <taxon>Sordariomycetes</taxon>
        <taxon>Sordariomycetidae</taxon>
        <taxon>Togniniales</taxon>
        <taxon>Togniniaceae</taxon>
        <taxon>Phaeoacremonium</taxon>
    </lineage>
</organism>
<dbReference type="GO" id="GO:0016798">
    <property type="term" value="F:hydrolase activity, acting on glycosyl bonds"/>
    <property type="evidence" value="ECO:0007669"/>
    <property type="project" value="UniProtKB-KW"/>
</dbReference>
<protein>
    <recommendedName>
        <fullName evidence="3">Sphingomyelin phosphodiesterase</fullName>
    </recommendedName>
</protein>
<feature type="binding site" evidence="4">
    <location>
        <position position="259"/>
    </location>
    <ligand>
        <name>Zn(2+)</name>
        <dbReference type="ChEBI" id="CHEBI:29105"/>
        <label>2</label>
    </ligand>
</feature>
<feature type="domain" description="Calcineurin-like phosphoesterase" evidence="7">
    <location>
        <begin position="139"/>
        <end position="404"/>
    </location>
</feature>
<dbReference type="Gene3D" id="3.60.21.10">
    <property type="match status" value="1"/>
</dbReference>
<evidence type="ECO:0000313" key="8">
    <source>
        <dbReference type="EMBL" id="EON99537.1"/>
    </source>
</evidence>
<feature type="signal peptide" evidence="6">
    <location>
        <begin position="1"/>
        <end position="18"/>
    </location>
</feature>
<evidence type="ECO:0000256" key="2">
    <source>
        <dbReference type="ARBA" id="ARBA00023180"/>
    </source>
</evidence>
<dbReference type="InterPro" id="IPR011160">
    <property type="entry name" value="Sphingomy_PDE"/>
</dbReference>
<keyword evidence="6" id="KW-0732">Signal</keyword>
<sequence length="614" mass="66410">MRPLHSLVTLSLGLGVAGIALQERSLEERALQVAEGSAVLVLLKGVALLGDNAFVSIVSEVCKLSGAEDDDVCEGSIALEGPVIAHDLREMTIGSKTAQLFCVTFLGLCGYPDVTPNTITFPSAKPSTGRPAPSGQEPIKVVHYSDIHIDPFYVAGSNANCTKPICCRNYSADDSPGQTDAPAGPNGDHNCDVPVSLEDSMYAAIKSIVPDAAFTIFTGDIVDHAVWNTTQAQNTLDINDAYNRMASAGLNLVYGTAGNHEMSPTNAFPPTAVGNQAQWVYNLLSAAWQRWLGVADAAEAESFGAYSVKYADGNLKVISLSTNMYYVQNYWLYEKTMEKDPSGQFAWLVSELDASEQSGERVYIIGHMPMGTSDTFHDGSNYFDQIVNRYSSTIAAMFFGHTHVDHFEIHYSSYTNRNYSNALVTSYIAPSLTPTSGHPAFRVYDVDPVSFAVLDSVTYIADMTNPSYQTTGPVWTKYYSAKEAYGSLVSPPVTEASAELSPAFWHNVTLALAADSSAFNEYYARKSRGWDVESCTGSCATLEICELQSGRAQDNCVTPTPGVHFSKRAEEDGAAGHVDECGVSVARSALASLMVRKDMLELLENKLLEKRVMA</sequence>
<feature type="disulfide bond" evidence="5">
    <location>
        <begin position="62"/>
        <end position="73"/>
    </location>
</feature>
<feature type="binding site" evidence="4">
    <location>
        <position position="220"/>
    </location>
    <ligand>
        <name>Zn(2+)</name>
        <dbReference type="ChEBI" id="CHEBI:29105"/>
        <label>1</label>
    </ligand>
</feature>
<feature type="binding site" evidence="4">
    <location>
        <position position="146"/>
    </location>
    <ligand>
        <name>Zn(2+)</name>
        <dbReference type="ChEBI" id="CHEBI:29105"/>
        <label>1</label>
    </ligand>
</feature>
<keyword evidence="5" id="KW-1015">Disulfide bond</keyword>
<dbReference type="Pfam" id="PF00149">
    <property type="entry name" value="Metallophos"/>
    <property type="match status" value="1"/>
</dbReference>
<reference evidence="9" key="1">
    <citation type="journal article" date="2013" name="Genome Announc.">
        <title>Draft genome sequence of the ascomycete Phaeoacremonium aleophilum strain UCR-PA7, a causal agent of the esca disease complex in grapevines.</title>
        <authorList>
            <person name="Blanco-Ulate B."/>
            <person name="Rolshausen P."/>
            <person name="Cantu D."/>
        </authorList>
    </citation>
    <scope>NUCLEOTIDE SEQUENCE [LARGE SCALE GENOMIC DNA]</scope>
    <source>
        <strain evidence="9">UCR-PA7</strain>
    </source>
</reference>
<dbReference type="InterPro" id="IPR041805">
    <property type="entry name" value="ASMase/PPN1_MPP"/>
</dbReference>
<dbReference type="GeneID" id="19325453"/>
<dbReference type="HOGENOM" id="CLU_014743_1_0_1"/>
<feature type="disulfide bond" evidence="5">
    <location>
        <begin position="161"/>
        <end position="166"/>
    </location>
</feature>
<dbReference type="PIRSF" id="PIRSF000948">
    <property type="entry name" value="Sphingomy_PDE"/>
    <property type="match status" value="1"/>
</dbReference>
<dbReference type="CDD" id="cd00842">
    <property type="entry name" value="MPP_ASMase"/>
    <property type="match status" value="1"/>
</dbReference>
<keyword evidence="4" id="KW-0862">Zinc</keyword>
<keyword evidence="3" id="KW-0326">Glycosidase</keyword>
<dbReference type="eggNOG" id="KOG3770">
    <property type="taxonomic scope" value="Eukaryota"/>
</dbReference>
<keyword evidence="4" id="KW-0479">Metal-binding</keyword>
<dbReference type="GO" id="GO:0016020">
    <property type="term" value="C:membrane"/>
    <property type="evidence" value="ECO:0007669"/>
    <property type="project" value="GOC"/>
</dbReference>
<feature type="binding site" evidence="4">
    <location>
        <position position="148"/>
    </location>
    <ligand>
        <name>Zn(2+)</name>
        <dbReference type="ChEBI" id="CHEBI:29105"/>
        <label>1</label>
    </ligand>
</feature>
<dbReference type="GO" id="GO:0046872">
    <property type="term" value="F:metal ion binding"/>
    <property type="evidence" value="ECO:0007669"/>
    <property type="project" value="UniProtKB-KW"/>
</dbReference>
<feature type="binding site" evidence="4">
    <location>
        <position position="367"/>
    </location>
    <ligand>
        <name>Zn(2+)</name>
        <dbReference type="ChEBI" id="CHEBI:29105"/>
        <label>2</label>
    </ligand>
</feature>
<feature type="disulfide bond" evidence="5">
    <location>
        <begin position="167"/>
        <end position="191"/>
    </location>
</feature>
<evidence type="ECO:0000259" key="7">
    <source>
        <dbReference type="Pfam" id="PF00149"/>
    </source>
</evidence>
<dbReference type="PANTHER" id="PTHR10340">
    <property type="entry name" value="SPHINGOMYELIN PHOSPHODIESTERASE"/>
    <property type="match status" value="1"/>
</dbReference>
<evidence type="ECO:0000256" key="1">
    <source>
        <dbReference type="ARBA" id="ARBA00022801"/>
    </source>
</evidence>
<dbReference type="SUPFAM" id="SSF56300">
    <property type="entry name" value="Metallo-dependent phosphatases"/>
    <property type="match status" value="1"/>
</dbReference>
<evidence type="ECO:0000256" key="5">
    <source>
        <dbReference type="PIRSR" id="PIRSR000948-2"/>
    </source>
</evidence>
<dbReference type="GO" id="GO:0006685">
    <property type="term" value="P:sphingomyelin catabolic process"/>
    <property type="evidence" value="ECO:0007669"/>
    <property type="project" value="UniProtKB-UniRule"/>
</dbReference>
<keyword evidence="2" id="KW-0325">Glycoprotein</keyword>
<accession>R8BJZ4</accession>
<evidence type="ECO:0000256" key="3">
    <source>
        <dbReference type="PIRNR" id="PIRNR000948"/>
    </source>
</evidence>
<feature type="chain" id="PRO_5004462803" description="Sphingomyelin phosphodiesterase" evidence="6">
    <location>
        <begin position="19"/>
        <end position="614"/>
    </location>
</feature>
<evidence type="ECO:0000313" key="9">
    <source>
        <dbReference type="Proteomes" id="UP000014074"/>
    </source>
</evidence>
<feature type="binding site" evidence="4">
    <location>
        <position position="220"/>
    </location>
    <ligand>
        <name>Zn(2+)</name>
        <dbReference type="ChEBI" id="CHEBI:29105"/>
        <label>2</label>
    </ligand>
</feature>
<comment type="cofactor">
    <cofactor evidence="4">
        <name>Zn(2+)</name>
        <dbReference type="ChEBI" id="CHEBI:29105"/>
    </cofactor>
    <text evidence="4">Binds 2 Zn(2+) ions per subunit.</text>
</comment>
<dbReference type="InterPro" id="IPR029052">
    <property type="entry name" value="Metallo-depent_PP-like"/>
</dbReference>
<evidence type="ECO:0000256" key="6">
    <source>
        <dbReference type="SAM" id="SignalP"/>
    </source>
</evidence>
<dbReference type="Proteomes" id="UP000014074">
    <property type="component" value="Unassembled WGS sequence"/>
</dbReference>
<keyword evidence="1 3" id="KW-0378">Hydrolase</keyword>
<evidence type="ECO:0000256" key="4">
    <source>
        <dbReference type="PIRSR" id="PIRSR000948-1"/>
    </source>
</evidence>
<gene>
    <name evidence="8" type="ORF">UCRPA7_4949</name>
</gene>
<dbReference type="OrthoDB" id="282973at2759"/>
<dbReference type="EMBL" id="KB933143">
    <property type="protein sequence ID" value="EON99537.1"/>
    <property type="molecule type" value="Genomic_DNA"/>
</dbReference>
<feature type="binding site" evidence="4">
    <location>
        <position position="403"/>
    </location>
    <ligand>
        <name>Zn(2+)</name>
        <dbReference type="ChEBI" id="CHEBI:29105"/>
        <label>1</label>
    </ligand>
</feature>
<dbReference type="InterPro" id="IPR004843">
    <property type="entry name" value="Calcineurin-like_PHP"/>
</dbReference>
<feature type="disulfide bond" evidence="5">
    <location>
        <begin position="535"/>
        <end position="539"/>
    </location>
</feature>
<dbReference type="KEGG" id="tmn:UCRPA7_4949"/>
<dbReference type="AlphaFoldDB" id="R8BJZ4"/>
<comment type="function">
    <text evidence="3">Converts sphingomyelin to ceramide.</text>
</comment>
<proteinExistence type="inferred from homology"/>
<feature type="binding site" evidence="4">
    <location>
        <position position="401"/>
    </location>
    <ligand>
        <name>Zn(2+)</name>
        <dbReference type="ChEBI" id="CHEBI:29105"/>
        <label>2</label>
    </ligand>
</feature>
<dbReference type="PANTHER" id="PTHR10340:SF34">
    <property type="entry name" value="SPHINGOMYELIN PHOSPHODIESTERASE"/>
    <property type="match status" value="1"/>
</dbReference>
<comment type="similarity">
    <text evidence="3">Belongs to the acid sphingomyelinase family.</text>
</comment>
<keyword evidence="9" id="KW-1185">Reference proteome</keyword>
<name>R8BJZ4_PHAM7</name>